<feature type="domain" description="GGDEF" evidence="4">
    <location>
        <begin position="133"/>
        <end position="273"/>
    </location>
</feature>
<evidence type="ECO:0000256" key="1">
    <source>
        <dbReference type="ARBA" id="ARBA00012528"/>
    </source>
</evidence>
<dbReference type="CDD" id="cd01949">
    <property type="entry name" value="GGDEF"/>
    <property type="match status" value="1"/>
</dbReference>
<evidence type="ECO:0000313" key="5">
    <source>
        <dbReference type="EMBL" id="MBT8592083.1"/>
    </source>
</evidence>
<dbReference type="GO" id="GO:0052621">
    <property type="term" value="F:diguanylate cyclase activity"/>
    <property type="evidence" value="ECO:0007669"/>
    <property type="project" value="UniProtKB-EC"/>
</dbReference>
<dbReference type="InterPro" id="IPR000160">
    <property type="entry name" value="GGDEF_dom"/>
</dbReference>
<dbReference type="InterPro" id="IPR029787">
    <property type="entry name" value="Nucleotide_cyclase"/>
</dbReference>
<evidence type="ECO:0000259" key="4">
    <source>
        <dbReference type="PROSITE" id="PS50887"/>
    </source>
</evidence>
<organism evidence="5 6">
    <name type="scientific">Polynucleobacter paneuropaeus</name>
    <dbReference type="NCBI Taxonomy" id="2527775"/>
    <lineage>
        <taxon>Bacteria</taxon>
        <taxon>Pseudomonadati</taxon>
        <taxon>Pseudomonadota</taxon>
        <taxon>Betaproteobacteria</taxon>
        <taxon>Burkholderiales</taxon>
        <taxon>Burkholderiaceae</taxon>
        <taxon>Polynucleobacter</taxon>
    </lineage>
</organism>
<dbReference type="AlphaFoldDB" id="A0AAE2YM57"/>
<dbReference type="EC" id="2.7.7.65" evidence="1"/>
<feature type="transmembrane region" description="Helical" evidence="3">
    <location>
        <begin position="63"/>
        <end position="85"/>
    </location>
</feature>
<keyword evidence="3" id="KW-0812">Transmembrane</keyword>
<dbReference type="Pfam" id="PF00990">
    <property type="entry name" value="GGDEF"/>
    <property type="match status" value="1"/>
</dbReference>
<evidence type="ECO:0000256" key="3">
    <source>
        <dbReference type="SAM" id="Phobius"/>
    </source>
</evidence>
<reference evidence="5" key="1">
    <citation type="journal article" date="2021" name="Genome Biol. Evol.">
        <title>Continental-Scale Gene Flow Prevents Allopatric Divergence of Pelagic Freshwater Bacteria.</title>
        <authorList>
            <person name="Hoetzinger M."/>
            <person name="Pitt A."/>
            <person name="Huemer A."/>
            <person name="Hahn M.W."/>
        </authorList>
    </citation>
    <scope>NUCLEOTIDE SEQUENCE</scope>
    <source>
        <strain evidence="5">AP-YLGG-20-G6</strain>
    </source>
</reference>
<dbReference type="InterPro" id="IPR043128">
    <property type="entry name" value="Rev_trsase/Diguanyl_cyclase"/>
</dbReference>
<evidence type="ECO:0000256" key="2">
    <source>
        <dbReference type="ARBA" id="ARBA00034247"/>
    </source>
</evidence>
<protein>
    <recommendedName>
        <fullName evidence="1">diguanylate cyclase</fullName>
        <ecNumber evidence="1">2.7.7.65</ecNumber>
    </recommendedName>
</protein>
<comment type="catalytic activity">
    <reaction evidence="2">
        <text>2 GTP = 3',3'-c-di-GMP + 2 diphosphate</text>
        <dbReference type="Rhea" id="RHEA:24898"/>
        <dbReference type="ChEBI" id="CHEBI:33019"/>
        <dbReference type="ChEBI" id="CHEBI:37565"/>
        <dbReference type="ChEBI" id="CHEBI:58805"/>
        <dbReference type="EC" id="2.7.7.65"/>
    </reaction>
</comment>
<gene>
    <name evidence="5" type="ORF">G6693_09120</name>
</gene>
<sequence>MMMGIGLYLLAFIAQFTAAGWSIYLLLKTQSYRKTFACLSIAYILMLGRRITPLIDFSNDGNLNLVDAVLAAMISTLILLGTLYIKHLLKDLENANLALAQINKTDSLTGALSRPETFSRTLLEVERSFRTKHKLAFLMIDIDHFKLVNDTYGHWVGDTVLLNLARCCQEELRAIDIFGRVGGEEFLVVLPDTDQVQAFEVAERLRKHATKEILADVAGAEVHITISIGIAVFNPSDRHDGLAANVLSRSYQDCDQAMYQAKTAGRNQCVVSK</sequence>
<dbReference type="PANTHER" id="PTHR45138">
    <property type="entry name" value="REGULATORY COMPONENTS OF SENSORY TRANSDUCTION SYSTEM"/>
    <property type="match status" value="1"/>
</dbReference>
<dbReference type="EMBL" id="JAANGI010000001">
    <property type="protein sequence ID" value="MBT8592083.1"/>
    <property type="molecule type" value="Genomic_DNA"/>
</dbReference>
<name>A0AAE2YM57_9BURK</name>
<feature type="transmembrane region" description="Helical" evidence="3">
    <location>
        <begin position="34"/>
        <end position="51"/>
    </location>
</feature>
<proteinExistence type="predicted"/>
<dbReference type="Gene3D" id="3.30.70.270">
    <property type="match status" value="1"/>
</dbReference>
<comment type="caution">
    <text evidence="5">The sequence shown here is derived from an EMBL/GenBank/DDBJ whole genome shotgun (WGS) entry which is preliminary data.</text>
</comment>
<keyword evidence="3" id="KW-1133">Transmembrane helix</keyword>
<dbReference type="NCBIfam" id="TIGR00254">
    <property type="entry name" value="GGDEF"/>
    <property type="match status" value="1"/>
</dbReference>
<dbReference type="SMART" id="SM00267">
    <property type="entry name" value="GGDEF"/>
    <property type="match status" value="1"/>
</dbReference>
<evidence type="ECO:0000313" key="6">
    <source>
        <dbReference type="Proteomes" id="UP000762271"/>
    </source>
</evidence>
<feature type="transmembrane region" description="Helical" evidence="3">
    <location>
        <begin position="6"/>
        <end position="27"/>
    </location>
</feature>
<dbReference type="PANTHER" id="PTHR45138:SF9">
    <property type="entry name" value="DIGUANYLATE CYCLASE DGCM-RELATED"/>
    <property type="match status" value="1"/>
</dbReference>
<keyword evidence="3" id="KW-0472">Membrane</keyword>
<dbReference type="InterPro" id="IPR050469">
    <property type="entry name" value="Diguanylate_Cyclase"/>
</dbReference>
<accession>A0AAE2YM57</accession>
<dbReference type="SUPFAM" id="SSF55073">
    <property type="entry name" value="Nucleotide cyclase"/>
    <property type="match status" value="1"/>
</dbReference>
<dbReference type="FunFam" id="3.30.70.270:FF:000001">
    <property type="entry name" value="Diguanylate cyclase domain protein"/>
    <property type="match status" value="1"/>
</dbReference>
<dbReference type="PROSITE" id="PS50887">
    <property type="entry name" value="GGDEF"/>
    <property type="match status" value="1"/>
</dbReference>
<dbReference type="Proteomes" id="UP000762271">
    <property type="component" value="Unassembled WGS sequence"/>
</dbReference>